<feature type="transmembrane region" description="Helical" evidence="7">
    <location>
        <begin position="158"/>
        <end position="191"/>
    </location>
</feature>
<dbReference type="PANTHER" id="PTHR23513:SF6">
    <property type="entry name" value="MAJOR FACILITATOR SUPERFAMILY ASSOCIATED DOMAIN-CONTAINING PROTEIN"/>
    <property type="match status" value="1"/>
</dbReference>
<dbReference type="SUPFAM" id="SSF103473">
    <property type="entry name" value="MFS general substrate transporter"/>
    <property type="match status" value="1"/>
</dbReference>
<evidence type="ECO:0000256" key="6">
    <source>
        <dbReference type="SAM" id="MobiDB-lite"/>
    </source>
</evidence>
<dbReference type="AlphaFoldDB" id="A0A9Q9MHR6"/>
<dbReference type="GO" id="GO:0005886">
    <property type="term" value="C:plasma membrane"/>
    <property type="evidence" value="ECO:0007669"/>
    <property type="project" value="UniProtKB-SubCell"/>
</dbReference>
<feature type="transmembrane region" description="Helical" evidence="7">
    <location>
        <begin position="276"/>
        <end position="294"/>
    </location>
</feature>
<feature type="transmembrane region" description="Helical" evidence="7">
    <location>
        <begin position="224"/>
        <end position="244"/>
    </location>
</feature>
<evidence type="ECO:0000256" key="2">
    <source>
        <dbReference type="ARBA" id="ARBA00022475"/>
    </source>
</evidence>
<feature type="transmembrane region" description="Helical" evidence="7">
    <location>
        <begin position="300"/>
        <end position="317"/>
    </location>
</feature>
<dbReference type="KEGG" id="daur:Daura_02305"/>
<accession>A0A9Q9MHR6</accession>
<dbReference type="Pfam" id="PF07690">
    <property type="entry name" value="MFS_1"/>
    <property type="match status" value="1"/>
</dbReference>
<evidence type="ECO:0000256" key="3">
    <source>
        <dbReference type="ARBA" id="ARBA00022692"/>
    </source>
</evidence>
<keyword evidence="2" id="KW-1003">Cell membrane</keyword>
<evidence type="ECO:0000256" key="1">
    <source>
        <dbReference type="ARBA" id="ARBA00004651"/>
    </source>
</evidence>
<feature type="region of interest" description="Disordered" evidence="6">
    <location>
        <begin position="455"/>
        <end position="488"/>
    </location>
</feature>
<feature type="transmembrane region" description="Helical" evidence="7">
    <location>
        <begin position="250"/>
        <end position="269"/>
    </location>
</feature>
<feature type="compositionally biased region" description="Basic and acidic residues" evidence="6">
    <location>
        <begin position="467"/>
        <end position="481"/>
    </location>
</feature>
<dbReference type="GO" id="GO:0022857">
    <property type="term" value="F:transmembrane transporter activity"/>
    <property type="evidence" value="ECO:0007669"/>
    <property type="project" value="InterPro"/>
</dbReference>
<dbReference type="InterPro" id="IPR036259">
    <property type="entry name" value="MFS_trans_sf"/>
</dbReference>
<dbReference type="PANTHER" id="PTHR23513">
    <property type="entry name" value="INTEGRAL MEMBRANE EFFLUX PROTEIN-RELATED"/>
    <property type="match status" value="1"/>
</dbReference>
<comment type="subcellular location">
    <subcellularLocation>
        <location evidence="1">Cell membrane</location>
        <topology evidence="1">Multi-pass membrane protein</topology>
    </subcellularLocation>
</comment>
<feature type="transmembrane region" description="Helical" evidence="7">
    <location>
        <begin position="338"/>
        <end position="360"/>
    </location>
</feature>
<organism evidence="8 9">
    <name type="scientific">Dactylosporangium aurantiacum</name>
    <dbReference type="NCBI Taxonomy" id="35754"/>
    <lineage>
        <taxon>Bacteria</taxon>
        <taxon>Bacillati</taxon>
        <taxon>Actinomycetota</taxon>
        <taxon>Actinomycetes</taxon>
        <taxon>Micromonosporales</taxon>
        <taxon>Micromonosporaceae</taxon>
        <taxon>Dactylosporangium</taxon>
    </lineage>
</organism>
<evidence type="ECO:0000256" key="7">
    <source>
        <dbReference type="SAM" id="Phobius"/>
    </source>
</evidence>
<feature type="transmembrane region" description="Helical" evidence="7">
    <location>
        <begin position="366"/>
        <end position="386"/>
    </location>
</feature>
<keyword evidence="5 7" id="KW-0472">Membrane</keyword>
<gene>
    <name evidence="8" type="ORF">Daura_02305</name>
</gene>
<dbReference type="Proteomes" id="UP001058003">
    <property type="component" value="Chromosome"/>
</dbReference>
<feature type="transmembrane region" description="Helical" evidence="7">
    <location>
        <begin position="49"/>
        <end position="69"/>
    </location>
</feature>
<keyword evidence="9" id="KW-1185">Reference proteome</keyword>
<keyword evidence="3 7" id="KW-0812">Transmembrane</keyword>
<sequence>MSPYRPVVRHPVFNRVLPGLVLSALGDGMSSVAVGWLALQLAPPGARGLWVGLAIAAYALPGAVGAVAFGPLLRRRGAAQLVAWDGALRAVFLGGIALLSSCGGLSIVRYVLLLALSALLSAWGSAGRYTVIAQVLPAALHLPANALLTVIAEASTVAGPAIAGLLIAVLGAPAVLAVDAATFAVLAVSFLQIRSETPTAVPADGRSEGFAAIRRDPRLRRPMVLTFWFFLLFGPLPVAMPLFVSSVDEIGLVYTAFGVGAVAGAVVTGHLRRLPLWRTMMGVVIGFGLLVMPLGLPLPLWAHMITLALAGLAWAPYPTTSMSLFQRTVPAGQLPPVLAARGAVLVVATPLGTLLGAPLVQAAGASATFVVCGAATTAVGLLTLAAHLRRRGRALRHVVQHVAVGAQAARVLPQHVDRLVEVVGQHVGQVDEQAPAVDRAVAADLERAVAHPQVDAQVDGGPVVTQHHPDERERRLARPDPPDQLPVDGAVRRGHLLAVPLEILTGVVERTEQCGGATRSRVHDHPPAAR</sequence>
<evidence type="ECO:0000256" key="4">
    <source>
        <dbReference type="ARBA" id="ARBA00022989"/>
    </source>
</evidence>
<evidence type="ECO:0000313" key="8">
    <source>
        <dbReference type="EMBL" id="UWZ55135.1"/>
    </source>
</evidence>
<dbReference type="InterPro" id="IPR011701">
    <property type="entry name" value="MFS"/>
</dbReference>
<name>A0A9Q9MHR6_9ACTN</name>
<evidence type="ECO:0000256" key="5">
    <source>
        <dbReference type="ARBA" id="ARBA00023136"/>
    </source>
</evidence>
<dbReference type="RefSeq" id="WP_156090034.1">
    <property type="nucleotide sequence ID" value="NZ_CP073767.1"/>
</dbReference>
<reference evidence="8" key="1">
    <citation type="submission" date="2021-04" db="EMBL/GenBank/DDBJ databases">
        <title>Dactylosporangium aurantiacum NRRL B-8018 full assembly.</title>
        <authorList>
            <person name="Hartkoorn R.C."/>
            <person name="Beaudoing E."/>
            <person name="Hot D."/>
        </authorList>
    </citation>
    <scope>NUCLEOTIDE SEQUENCE</scope>
    <source>
        <strain evidence="8">NRRL B-8018</strain>
    </source>
</reference>
<keyword evidence="4 7" id="KW-1133">Transmembrane helix</keyword>
<dbReference type="Gene3D" id="1.20.1250.20">
    <property type="entry name" value="MFS general substrate transporter like domains"/>
    <property type="match status" value="1"/>
</dbReference>
<protein>
    <submittedName>
        <fullName evidence="8">MFS transporter</fullName>
    </submittedName>
</protein>
<dbReference type="OrthoDB" id="3661340at2"/>
<proteinExistence type="predicted"/>
<feature type="transmembrane region" description="Helical" evidence="7">
    <location>
        <begin position="12"/>
        <end position="37"/>
    </location>
</feature>
<dbReference type="CDD" id="cd06173">
    <property type="entry name" value="MFS_MefA_like"/>
    <property type="match status" value="1"/>
</dbReference>
<evidence type="ECO:0000313" key="9">
    <source>
        <dbReference type="Proteomes" id="UP001058003"/>
    </source>
</evidence>
<dbReference type="EMBL" id="CP073767">
    <property type="protein sequence ID" value="UWZ55135.1"/>
    <property type="molecule type" value="Genomic_DNA"/>
</dbReference>